<accession>A0A6C0H7D1</accession>
<reference evidence="2" key="1">
    <citation type="journal article" date="2020" name="Nature">
        <title>Giant virus diversity and host interactions through global metagenomics.</title>
        <authorList>
            <person name="Schulz F."/>
            <person name="Roux S."/>
            <person name="Paez-Espino D."/>
            <person name="Jungbluth S."/>
            <person name="Walsh D.A."/>
            <person name="Denef V.J."/>
            <person name="McMahon K.D."/>
            <person name="Konstantinidis K.T."/>
            <person name="Eloe-Fadrosh E.A."/>
            <person name="Kyrpides N.C."/>
            <person name="Woyke T."/>
        </authorList>
    </citation>
    <scope>NUCLEOTIDE SEQUENCE</scope>
    <source>
        <strain evidence="2">GVMAG-M-3300023179-73</strain>
    </source>
</reference>
<evidence type="ECO:0000313" key="2">
    <source>
        <dbReference type="EMBL" id="QHT76280.1"/>
    </source>
</evidence>
<evidence type="ECO:0000256" key="1">
    <source>
        <dbReference type="SAM" id="MobiDB-lite"/>
    </source>
</evidence>
<proteinExistence type="predicted"/>
<dbReference type="EMBL" id="MN739893">
    <property type="protein sequence ID" value="QHT76280.1"/>
    <property type="molecule type" value="Genomic_DNA"/>
</dbReference>
<dbReference type="AlphaFoldDB" id="A0A6C0H7D1"/>
<protein>
    <submittedName>
        <fullName evidence="2">Uncharacterized protein</fullName>
    </submittedName>
</protein>
<feature type="region of interest" description="Disordered" evidence="1">
    <location>
        <begin position="158"/>
        <end position="177"/>
    </location>
</feature>
<name>A0A6C0H7D1_9ZZZZ</name>
<organism evidence="2">
    <name type="scientific">viral metagenome</name>
    <dbReference type="NCBI Taxonomy" id="1070528"/>
    <lineage>
        <taxon>unclassified sequences</taxon>
        <taxon>metagenomes</taxon>
        <taxon>organismal metagenomes</taxon>
    </lineage>
</organism>
<sequence length="196" mass="22549">MVLYNSNFDDSDFQKVQFREYNKTIDDPCAIQQRNQDNDKKLKFITTNHIDLLEAKQAYNFYGMTTKDTLFVPGAPQMESDSNLRLGEQGNILTNCNVRNEYGQLPFPTMPFKGQLFHGDIDIEDNLRNVIETNRKTCNPKDSEYFQRSFYVFGKSVESPDASKSVESHEMGPRGGVSTRFLKLHTKSKQIVQSKP</sequence>